<keyword evidence="5 7" id="KW-0694">RNA-binding</keyword>
<evidence type="ECO:0000256" key="5">
    <source>
        <dbReference type="ARBA" id="ARBA00022884"/>
    </source>
</evidence>
<evidence type="ECO:0000313" key="10">
    <source>
        <dbReference type="Proteomes" id="UP000242167"/>
    </source>
</evidence>
<accession>Q98RZ7</accession>
<feature type="domain" description="RRM" evidence="8">
    <location>
        <begin position="186"/>
        <end position="264"/>
    </location>
</feature>
<geneLocation type="nucleomorph" evidence="9"/>
<evidence type="ECO:0000256" key="1">
    <source>
        <dbReference type="ARBA" id="ARBA00004123"/>
    </source>
</evidence>
<evidence type="ECO:0000256" key="4">
    <source>
        <dbReference type="ARBA" id="ARBA00022737"/>
    </source>
</evidence>
<feature type="domain" description="RRM" evidence="8">
    <location>
        <begin position="95"/>
        <end position="172"/>
    </location>
</feature>
<evidence type="ECO:0000256" key="6">
    <source>
        <dbReference type="ARBA" id="ARBA00023242"/>
    </source>
</evidence>
<organism evidence="9 10">
    <name type="scientific">Guillardia theta</name>
    <name type="common">Cryptophyte</name>
    <name type="synonym">Cryptomonas phi</name>
    <dbReference type="NCBI Taxonomy" id="55529"/>
    <lineage>
        <taxon>Eukaryota</taxon>
        <taxon>Cryptophyceae</taxon>
        <taxon>Pyrenomonadales</taxon>
        <taxon>Geminigeraceae</taxon>
        <taxon>Guillardia</taxon>
    </lineage>
</organism>
<dbReference type="RefSeq" id="XP_001713508.1">
    <property type="nucleotide sequence ID" value="XM_001713456.1"/>
</dbReference>
<dbReference type="PIR" id="H90083">
    <property type="entry name" value="H90083"/>
</dbReference>
<reference evidence="9 10" key="1">
    <citation type="journal article" date="2001" name="Nature">
        <title>The highly reduced genome of an enslaved algal nucleus.</title>
        <authorList>
            <person name="Douglas S."/>
            <person name="Zauner S."/>
            <person name="Fraunholz M."/>
            <person name="Beaton M."/>
            <person name="Penny S."/>
            <person name="Deng L."/>
            <person name="Wu X."/>
            <person name="Reith M."/>
            <person name="Cavalier-Smith T."/>
            <person name="Maier U."/>
        </authorList>
    </citation>
    <scope>NUCLEOTIDE SEQUENCE [LARGE SCALE GENOMIC DNA]</scope>
</reference>
<evidence type="ECO:0000313" key="9">
    <source>
        <dbReference type="EMBL" id="AAK39803.1"/>
    </source>
</evidence>
<dbReference type="SMART" id="SM00361">
    <property type="entry name" value="RRM_1"/>
    <property type="match status" value="2"/>
</dbReference>
<feature type="domain" description="RRM" evidence="8">
    <location>
        <begin position="4"/>
        <end position="85"/>
    </location>
</feature>
<dbReference type="Pfam" id="PF00076">
    <property type="entry name" value="RRM_1"/>
    <property type="match status" value="3"/>
</dbReference>
<dbReference type="InterPro" id="IPR012677">
    <property type="entry name" value="Nucleotide-bd_a/b_plait_sf"/>
</dbReference>
<dbReference type="Gene3D" id="3.30.70.330">
    <property type="match status" value="3"/>
</dbReference>
<protein>
    <submittedName>
        <fullName evidence="9">Polyadenylate-binding protein</fullName>
    </submittedName>
</protein>
<comment type="subcellular location">
    <subcellularLocation>
        <location evidence="2">Cytoplasm</location>
    </subcellularLocation>
    <subcellularLocation>
        <location evidence="1">Nucleus</location>
    </subcellularLocation>
</comment>
<proteinExistence type="predicted"/>
<dbReference type="GO" id="GO:0005634">
    <property type="term" value="C:nucleus"/>
    <property type="evidence" value="ECO:0007669"/>
    <property type="project" value="UniProtKB-SubCell"/>
</dbReference>
<dbReference type="Proteomes" id="UP000242167">
    <property type="component" value="Nucleomorph 1"/>
</dbReference>
<dbReference type="InterPro" id="IPR035979">
    <property type="entry name" value="RBD_domain_sf"/>
</dbReference>
<dbReference type="SMART" id="SM00360">
    <property type="entry name" value="RRM"/>
    <property type="match status" value="3"/>
</dbReference>
<dbReference type="InterPro" id="IPR050502">
    <property type="entry name" value="Euk_RNA-bind_prot"/>
</dbReference>
<keyword evidence="9" id="KW-0542">Nucleomorph</keyword>
<dbReference type="EMBL" id="AF165818">
    <property type="protein sequence ID" value="AAK39803.1"/>
    <property type="molecule type" value="Genomic_DNA"/>
</dbReference>
<keyword evidence="6" id="KW-0539">Nucleus</keyword>
<evidence type="ECO:0000259" key="8">
    <source>
        <dbReference type="PROSITE" id="PS50102"/>
    </source>
</evidence>
<dbReference type="GeneID" id="857291"/>
<dbReference type="CDD" id="cd00590">
    <property type="entry name" value="RRM_SF"/>
    <property type="match status" value="1"/>
</dbReference>
<dbReference type="PANTHER" id="PTHR48025">
    <property type="entry name" value="OS02G0815200 PROTEIN"/>
    <property type="match status" value="1"/>
</dbReference>
<dbReference type="GO" id="GO:0003729">
    <property type="term" value="F:mRNA binding"/>
    <property type="evidence" value="ECO:0007669"/>
    <property type="project" value="TreeGrafter"/>
</dbReference>
<dbReference type="InterPro" id="IPR000504">
    <property type="entry name" value="RRM_dom"/>
</dbReference>
<evidence type="ECO:0000256" key="7">
    <source>
        <dbReference type="PROSITE-ProRule" id="PRU00176"/>
    </source>
</evidence>
<name>Q98RZ7_GUITH</name>
<evidence type="ECO:0000256" key="2">
    <source>
        <dbReference type="ARBA" id="ARBA00004496"/>
    </source>
</evidence>
<dbReference type="AlphaFoldDB" id="Q98RZ7"/>
<dbReference type="GO" id="GO:0005737">
    <property type="term" value="C:cytoplasm"/>
    <property type="evidence" value="ECO:0007669"/>
    <property type="project" value="UniProtKB-SubCell"/>
</dbReference>
<keyword evidence="3" id="KW-0963">Cytoplasm</keyword>
<dbReference type="PROSITE" id="PS50102">
    <property type="entry name" value="RRM"/>
    <property type="match status" value="3"/>
</dbReference>
<dbReference type="PANTHER" id="PTHR48025:SF1">
    <property type="entry name" value="RRM DOMAIN-CONTAINING PROTEIN"/>
    <property type="match status" value="1"/>
</dbReference>
<keyword evidence="4" id="KW-0677">Repeat</keyword>
<evidence type="ECO:0000256" key="3">
    <source>
        <dbReference type="ARBA" id="ARBA00022490"/>
    </source>
</evidence>
<gene>
    <name evidence="9" type="primary">pab1</name>
</gene>
<dbReference type="InterPro" id="IPR003954">
    <property type="entry name" value="RRM_euk-type"/>
</dbReference>
<dbReference type="SUPFAM" id="SSF54928">
    <property type="entry name" value="RNA-binding domain, RBD"/>
    <property type="match status" value="2"/>
</dbReference>
<dbReference type="FunFam" id="3.30.70.330:FF:000651">
    <property type="entry name" value="Poly(A) binding protein cytoplasmic 1 like"/>
    <property type="match status" value="1"/>
</dbReference>
<sequence>MNCYCLYVGDLNVSLKDIDLERIFRKDYEISGLRICKDIFSGNSLGYSYVYFNSYSSAKKALNDMNFYSDTELFKTPIRIMWKNNNNSIRKSGYGNLFIKNLPYNFSPKDLHSLFSEYGEILSSKIKYDNEGSSLGYGFVHYKEMKDAISAINNLNGKLISNKMITVKHFLNKSQRERISSCDLFTNIYVKNLPVDKLSEKVIFNLFGVFGKITSIFIPLWYNSIPKGFAYINFENHEDAEEAIITMNNRKIAGKSLIVCKAINKIKIDTINKKSRNYCMNNSLLINKLEYNQKKNIGSDIENSSNSSKADKSILIEIFSSKINYQYMHKIIIINLIYMSLKNNCKLNVEKILNLFIKLKSKDIEKIIFMKKSKKKKILINFKNKYLKI</sequence>